<comment type="caution">
    <text evidence="2">The sequence shown here is derived from an EMBL/GenBank/DDBJ whole genome shotgun (WGS) entry which is preliminary data.</text>
</comment>
<evidence type="ECO:0000313" key="2">
    <source>
        <dbReference type="EMBL" id="MCI25892.1"/>
    </source>
</evidence>
<keyword evidence="3" id="KW-1185">Reference proteome</keyword>
<feature type="chain" id="PRO_5017316930" description="Secreted protein" evidence="1">
    <location>
        <begin position="30"/>
        <end position="106"/>
    </location>
</feature>
<evidence type="ECO:0000313" key="3">
    <source>
        <dbReference type="Proteomes" id="UP000265520"/>
    </source>
</evidence>
<proteinExistence type="predicted"/>
<feature type="signal peptide" evidence="1">
    <location>
        <begin position="1"/>
        <end position="29"/>
    </location>
</feature>
<dbReference type="Proteomes" id="UP000265520">
    <property type="component" value="Unassembled WGS sequence"/>
</dbReference>
<organism evidence="2 3">
    <name type="scientific">Trifolium medium</name>
    <dbReference type="NCBI Taxonomy" id="97028"/>
    <lineage>
        <taxon>Eukaryota</taxon>
        <taxon>Viridiplantae</taxon>
        <taxon>Streptophyta</taxon>
        <taxon>Embryophyta</taxon>
        <taxon>Tracheophyta</taxon>
        <taxon>Spermatophyta</taxon>
        <taxon>Magnoliopsida</taxon>
        <taxon>eudicotyledons</taxon>
        <taxon>Gunneridae</taxon>
        <taxon>Pentapetalae</taxon>
        <taxon>rosids</taxon>
        <taxon>fabids</taxon>
        <taxon>Fabales</taxon>
        <taxon>Fabaceae</taxon>
        <taxon>Papilionoideae</taxon>
        <taxon>50 kb inversion clade</taxon>
        <taxon>NPAAA clade</taxon>
        <taxon>Hologalegina</taxon>
        <taxon>IRL clade</taxon>
        <taxon>Trifolieae</taxon>
        <taxon>Trifolium</taxon>
    </lineage>
</organism>
<feature type="non-terminal residue" evidence="2">
    <location>
        <position position="1"/>
    </location>
</feature>
<sequence>SGSGGVVWWSRGGAQGFRWWWLFLPLAWCMRTDDVGPLSAPECEPKEGYFDFGGGEELRCCCDVVAVLDLAPPGSGLGDDSWCCGEVVVVDGGDEVAVDAVCRVVL</sequence>
<dbReference type="EMBL" id="LXQA010150034">
    <property type="protein sequence ID" value="MCI25892.1"/>
    <property type="molecule type" value="Genomic_DNA"/>
</dbReference>
<evidence type="ECO:0000256" key="1">
    <source>
        <dbReference type="SAM" id="SignalP"/>
    </source>
</evidence>
<keyword evidence="1" id="KW-0732">Signal</keyword>
<dbReference type="AlphaFoldDB" id="A0A392QPU9"/>
<evidence type="ECO:0008006" key="4">
    <source>
        <dbReference type="Google" id="ProtNLM"/>
    </source>
</evidence>
<reference evidence="2 3" key="1">
    <citation type="journal article" date="2018" name="Front. Plant Sci.">
        <title>Red Clover (Trifolium pratense) and Zigzag Clover (T. medium) - A Picture of Genomic Similarities and Differences.</title>
        <authorList>
            <person name="Dluhosova J."/>
            <person name="Istvanek J."/>
            <person name="Nedelnik J."/>
            <person name="Repkova J."/>
        </authorList>
    </citation>
    <scope>NUCLEOTIDE SEQUENCE [LARGE SCALE GENOMIC DNA]</scope>
    <source>
        <strain evidence="3">cv. 10/8</strain>
        <tissue evidence="2">Leaf</tissue>
    </source>
</reference>
<accession>A0A392QPU9</accession>
<protein>
    <recommendedName>
        <fullName evidence="4">Secreted protein</fullName>
    </recommendedName>
</protein>
<name>A0A392QPU9_9FABA</name>